<name>K1XJP2_MARBU</name>
<keyword evidence="1" id="KW-0732">Signal</keyword>
<dbReference type="AlphaFoldDB" id="K1XJP2"/>
<feature type="chain" id="PRO_5003853528" evidence="1">
    <location>
        <begin position="43"/>
        <end position="189"/>
    </location>
</feature>
<evidence type="ECO:0000313" key="2">
    <source>
        <dbReference type="EMBL" id="EKD12609.1"/>
    </source>
</evidence>
<proteinExistence type="predicted"/>
<evidence type="ECO:0000256" key="1">
    <source>
        <dbReference type="SAM" id="SignalP"/>
    </source>
</evidence>
<dbReference type="OrthoDB" id="4509278at2759"/>
<organism evidence="2 3">
    <name type="scientific">Marssonina brunnea f. sp. multigermtubi (strain MB_m1)</name>
    <name type="common">Marssonina leaf spot fungus</name>
    <dbReference type="NCBI Taxonomy" id="1072389"/>
    <lineage>
        <taxon>Eukaryota</taxon>
        <taxon>Fungi</taxon>
        <taxon>Dikarya</taxon>
        <taxon>Ascomycota</taxon>
        <taxon>Pezizomycotina</taxon>
        <taxon>Leotiomycetes</taxon>
        <taxon>Helotiales</taxon>
        <taxon>Drepanopezizaceae</taxon>
        <taxon>Drepanopeziza</taxon>
    </lineage>
</organism>
<dbReference type="HOGENOM" id="CLU_1434718_0_0_1"/>
<gene>
    <name evidence="2" type="ORF">MBM_09178</name>
</gene>
<dbReference type="InParanoid" id="K1XJP2"/>
<keyword evidence="3" id="KW-1185">Reference proteome</keyword>
<feature type="signal peptide" evidence="1">
    <location>
        <begin position="1"/>
        <end position="42"/>
    </location>
</feature>
<sequence length="189" mass="20086">MCRAADPTVLLDIRPNPRQPAATIMFPTTSLLIALLPLLTAADPLAYPAPDNPFFTYKPLTLTFHGGPATYDLAFRADGNTYSVSNPLAVSEITVTPADFDIYYSCNFYFKDDGGKQVAVTRDADGNGVHVGPPRAVTGVSCQPTGDQGICLPVYATCQWCGGMNGQGGCRLLNCCSGYCAATKCRKTS</sequence>
<reference evidence="2 3" key="1">
    <citation type="journal article" date="2012" name="BMC Genomics">
        <title>Sequencing the genome of Marssonina brunnea reveals fungus-poplar co-evolution.</title>
        <authorList>
            <person name="Zhu S."/>
            <person name="Cao Y.-Z."/>
            <person name="Jiang C."/>
            <person name="Tan B.-Y."/>
            <person name="Wang Z."/>
            <person name="Feng S."/>
            <person name="Zhang L."/>
            <person name="Su X.-H."/>
            <person name="Brejova B."/>
            <person name="Vinar T."/>
            <person name="Xu M."/>
            <person name="Wang M.-X."/>
            <person name="Zhang S.-G."/>
            <person name="Huang M.-R."/>
            <person name="Wu R."/>
            <person name="Zhou Y."/>
        </authorList>
    </citation>
    <scope>NUCLEOTIDE SEQUENCE [LARGE SCALE GENOMIC DNA]</scope>
    <source>
        <strain evidence="2 3">MB_m1</strain>
    </source>
</reference>
<dbReference type="Proteomes" id="UP000006753">
    <property type="component" value="Unassembled WGS sequence"/>
</dbReference>
<dbReference type="EMBL" id="JH921455">
    <property type="protein sequence ID" value="EKD12609.1"/>
    <property type="molecule type" value="Genomic_DNA"/>
</dbReference>
<accession>K1XJP2</accession>
<dbReference type="GeneID" id="18765113"/>
<protein>
    <submittedName>
        <fullName evidence="2">Uncharacterized protein</fullName>
    </submittedName>
</protein>
<dbReference type="KEGG" id="mbe:MBM_09178"/>
<evidence type="ECO:0000313" key="3">
    <source>
        <dbReference type="Proteomes" id="UP000006753"/>
    </source>
</evidence>